<protein>
    <submittedName>
        <fullName evidence="1">Uncharacterized protein</fullName>
    </submittedName>
</protein>
<accession>A0A8S1HJ36</accession>
<reference evidence="1" key="1">
    <citation type="submission" date="2020-10" db="EMBL/GenBank/DDBJ databases">
        <authorList>
            <person name="Kikuchi T."/>
        </authorList>
    </citation>
    <scope>NUCLEOTIDE SEQUENCE</scope>
    <source>
        <strain evidence="1">NKZ352</strain>
    </source>
</reference>
<comment type="caution">
    <text evidence="1">The sequence shown here is derived from an EMBL/GenBank/DDBJ whole genome shotgun (WGS) entry which is preliminary data.</text>
</comment>
<sequence>MGGRRMRMIGVDYASGDSREQQHVLCRRMDGGEIKDLREPPADVSASTFSNRPIETHTHWRVDEWLWESDTTVLVCETLQWTLCTKLSQKYSRKR</sequence>
<name>A0A8S1HJ36_9PELO</name>
<dbReference type="Proteomes" id="UP000835052">
    <property type="component" value="Unassembled WGS sequence"/>
</dbReference>
<dbReference type="EMBL" id="CAJGYM010000053">
    <property type="protein sequence ID" value="CAD6195275.1"/>
    <property type="molecule type" value="Genomic_DNA"/>
</dbReference>
<dbReference type="AlphaFoldDB" id="A0A8S1HJ36"/>
<evidence type="ECO:0000313" key="1">
    <source>
        <dbReference type="EMBL" id="CAD6195275.1"/>
    </source>
</evidence>
<keyword evidence="2" id="KW-1185">Reference proteome</keyword>
<gene>
    <name evidence="1" type="ORF">CAUJ_LOCUS11194</name>
</gene>
<proteinExistence type="predicted"/>
<evidence type="ECO:0000313" key="2">
    <source>
        <dbReference type="Proteomes" id="UP000835052"/>
    </source>
</evidence>
<organism evidence="1 2">
    <name type="scientific">Caenorhabditis auriculariae</name>
    <dbReference type="NCBI Taxonomy" id="2777116"/>
    <lineage>
        <taxon>Eukaryota</taxon>
        <taxon>Metazoa</taxon>
        <taxon>Ecdysozoa</taxon>
        <taxon>Nematoda</taxon>
        <taxon>Chromadorea</taxon>
        <taxon>Rhabditida</taxon>
        <taxon>Rhabditina</taxon>
        <taxon>Rhabditomorpha</taxon>
        <taxon>Rhabditoidea</taxon>
        <taxon>Rhabditidae</taxon>
        <taxon>Peloderinae</taxon>
        <taxon>Caenorhabditis</taxon>
    </lineage>
</organism>